<evidence type="ECO:0000313" key="2">
    <source>
        <dbReference type="Proteomes" id="UP000014174"/>
    </source>
</evidence>
<sequence>MGLAGKINQQNKALSKEILTMTGTLNHLAANLNQIAKKRNGQEELNAIERARLNVQSIEVKQLAILIKEKLK</sequence>
<comment type="caution">
    <text evidence="1">The sequence shown here is derived from an EMBL/GenBank/DDBJ whole genome shotgun (WGS) entry which is preliminary data.</text>
</comment>
<evidence type="ECO:0008006" key="3">
    <source>
        <dbReference type="Google" id="ProtNLM"/>
    </source>
</evidence>
<dbReference type="AlphaFoldDB" id="R9GV10"/>
<dbReference type="eggNOG" id="ENOG5033643">
    <property type="taxonomic scope" value="Bacteria"/>
</dbReference>
<keyword evidence="2" id="KW-1185">Reference proteome</keyword>
<reference evidence="1 2" key="1">
    <citation type="journal article" date="2013" name="Genome Announc.">
        <title>Draft Genome Sequence of Arcticibacter svalbardensis Strain MN12-7T, a Member of the Family Sphingobacteriaceae Isolated from an Arctic Soil Sample.</title>
        <authorList>
            <person name="Shivaji S."/>
            <person name="Ara S."/>
            <person name="Prasad S."/>
            <person name="Manasa B.P."/>
            <person name="Begum Z."/>
            <person name="Singh A."/>
            <person name="Kumar Pinnaka A."/>
        </authorList>
    </citation>
    <scope>NUCLEOTIDE SEQUENCE [LARGE SCALE GENOMIC DNA]</scope>
    <source>
        <strain evidence="1 2">MN12-7</strain>
    </source>
</reference>
<proteinExistence type="predicted"/>
<evidence type="ECO:0000313" key="1">
    <source>
        <dbReference type="EMBL" id="EOR95365.1"/>
    </source>
</evidence>
<dbReference type="Proteomes" id="UP000014174">
    <property type="component" value="Unassembled WGS sequence"/>
</dbReference>
<accession>R9GV10</accession>
<name>R9GV10_9SPHI</name>
<gene>
    <name evidence="1" type="ORF">ADIARSV_1477</name>
</gene>
<dbReference type="EMBL" id="AQPN01000054">
    <property type="protein sequence ID" value="EOR95365.1"/>
    <property type="molecule type" value="Genomic_DNA"/>
</dbReference>
<protein>
    <recommendedName>
        <fullName evidence="3">Bacterial mobilisation domain-containing protein</fullName>
    </recommendedName>
</protein>
<organism evidence="1 2">
    <name type="scientific">Arcticibacter svalbardensis MN12-7</name>
    <dbReference type="NCBI Taxonomy" id="1150600"/>
    <lineage>
        <taxon>Bacteria</taxon>
        <taxon>Pseudomonadati</taxon>
        <taxon>Bacteroidota</taxon>
        <taxon>Sphingobacteriia</taxon>
        <taxon>Sphingobacteriales</taxon>
        <taxon>Sphingobacteriaceae</taxon>
        <taxon>Arcticibacter</taxon>
    </lineage>
</organism>